<dbReference type="GO" id="GO:0004519">
    <property type="term" value="F:endonuclease activity"/>
    <property type="evidence" value="ECO:0007669"/>
    <property type="project" value="UniProtKB-KW"/>
</dbReference>
<dbReference type="Proteomes" id="UP001487296">
    <property type="component" value="Unassembled WGS sequence"/>
</dbReference>
<reference evidence="1 2" key="1">
    <citation type="submission" date="2024-04" db="EMBL/GenBank/DDBJ databases">
        <title>Human intestinal bacterial collection.</title>
        <authorList>
            <person name="Pauvert C."/>
            <person name="Hitch T.C.A."/>
            <person name="Clavel T."/>
        </authorList>
    </citation>
    <scope>NUCLEOTIDE SEQUENCE [LARGE SCALE GENOMIC DNA]</scope>
    <source>
        <strain evidence="1 2">CLA-AA-H145</strain>
    </source>
</reference>
<keyword evidence="1" id="KW-0540">Nuclease</keyword>
<proteinExistence type="predicted"/>
<dbReference type="EMBL" id="JBBNFP010000032">
    <property type="protein sequence ID" value="MEQ2487107.1"/>
    <property type="molecule type" value="Genomic_DNA"/>
</dbReference>
<name>A0ABV1FRR4_9BACT</name>
<evidence type="ECO:0000313" key="2">
    <source>
        <dbReference type="Proteomes" id="UP001487296"/>
    </source>
</evidence>
<keyword evidence="1" id="KW-0378">Hydrolase</keyword>
<comment type="caution">
    <text evidence="1">The sequence shown here is derived from an EMBL/GenBank/DDBJ whole genome shotgun (WGS) entry which is preliminary data.</text>
</comment>
<keyword evidence="1" id="KW-0255">Endonuclease</keyword>
<organism evidence="1 2">
    <name type="scientific">Hallella faecis</name>
    <dbReference type="NCBI Taxonomy" id="2841596"/>
    <lineage>
        <taxon>Bacteria</taxon>
        <taxon>Pseudomonadati</taxon>
        <taxon>Bacteroidota</taxon>
        <taxon>Bacteroidia</taxon>
        <taxon>Bacteroidales</taxon>
        <taxon>Prevotellaceae</taxon>
        <taxon>Hallella</taxon>
    </lineage>
</organism>
<keyword evidence="2" id="KW-1185">Reference proteome</keyword>
<dbReference type="RefSeq" id="WP_215760239.1">
    <property type="nucleotide sequence ID" value="NZ_JAHKBE010000035.1"/>
</dbReference>
<gene>
    <name evidence="1" type="ORF">AAAT34_08580</name>
</gene>
<protein>
    <submittedName>
        <fullName evidence="1">Restriction endonuclease subunit M</fullName>
    </submittedName>
</protein>
<evidence type="ECO:0000313" key="1">
    <source>
        <dbReference type="EMBL" id="MEQ2487107.1"/>
    </source>
</evidence>
<accession>A0ABV1FRR4</accession>
<sequence>MTNEVDIKENNLLEEYGQDILNILLTDRSVTAYKNDGTTHHIFWATHDYEHLGEGYSYYDEIQAERITGEHANVIMPRVMKKKSTQSKRVKKMAEVFTPSWVCNIMVNNIDEKFFGRRDAFNRETGEERRTWETFRGKIAIPEGKTWEDYVKLRWMEITCGEAPFMTSRYDTTTGRAIHIEDRIGFLDRKLRIVNENTCNREDWFDAAVTAYQTSRAYEWQGDNLLLARESLLYTFIDNYEYKFGERPDHELVREIADIISWNVWQMDGLKGVIPNSCHDVENRNLYGEIERTPCPGCKTNNIHNHNGIPVLLKAFSSGNTYPFHLLSKKR</sequence>